<keyword evidence="3" id="KW-0460">Magnesium</keyword>
<dbReference type="HAMAP" id="MF_00316">
    <property type="entry name" value="MobA"/>
    <property type="match status" value="1"/>
</dbReference>
<keyword evidence="3" id="KW-0963">Cytoplasm</keyword>
<dbReference type="Proteomes" id="UP001652394">
    <property type="component" value="Unassembled WGS sequence"/>
</dbReference>
<keyword evidence="3" id="KW-0808">Transferase</keyword>
<reference evidence="6 7" key="1">
    <citation type="journal article" date="2021" name="ISME Commun">
        <title>Automated analysis of genomic sequences facilitates high-throughput and comprehensive description of bacteria.</title>
        <authorList>
            <person name="Hitch T.C.A."/>
        </authorList>
    </citation>
    <scope>NUCLEOTIDE SEQUENCE [LARGE SCALE GENOMIC DNA]</scope>
    <source>
        <strain evidence="6 7">H2_18</strain>
    </source>
</reference>
<dbReference type="Pfam" id="PF12804">
    <property type="entry name" value="NTP_transf_3"/>
    <property type="match status" value="1"/>
</dbReference>
<keyword evidence="7" id="KW-1185">Reference proteome</keyword>
<feature type="binding site" evidence="3">
    <location>
        <position position="260"/>
    </location>
    <ligand>
        <name>GTP</name>
        <dbReference type="ChEBI" id="CHEBI:37565"/>
    </ligand>
</feature>
<dbReference type="Gene3D" id="3.40.50.300">
    <property type="entry name" value="P-loop containing nucleotide triphosphate hydrolases"/>
    <property type="match status" value="1"/>
</dbReference>
<evidence type="ECO:0000256" key="1">
    <source>
        <dbReference type="ARBA" id="ARBA00023134"/>
    </source>
</evidence>
<evidence type="ECO:0000313" key="7">
    <source>
        <dbReference type="Proteomes" id="UP001652394"/>
    </source>
</evidence>
<dbReference type="EMBL" id="JAOQJX010000014">
    <property type="protein sequence ID" value="MCU6747939.1"/>
    <property type="molecule type" value="Genomic_DNA"/>
</dbReference>
<dbReference type="InterPro" id="IPR029044">
    <property type="entry name" value="Nucleotide-diphossugar_trans"/>
</dbReference>
<dbReference type="PANTHER" id="PTHR40072:SF1">
    <property type="entry name" value="MOLYBDOPTERIN-GUANINE DINUCLEOTIDE BIOSYNTHESIS ADAPTER PROTEIN"/>
    <property type="match status" value="1"/>
</dbReference>
<accession>A0ABT2TE20</accession>
<comment type="similarity">
    <text evidence="3">Belongs to the MobA family.</text>
</comment>
<proteinExistence type="inferred from homology"/>
<dbReference type="RefSeq" id="WP_082667508.1">
    <property type="nucleotide sequence ID" value="NZ_JAOQJX010000014.1"/>
</dbReference>
<dbReference type="InterPro" id="IPR052539">
    <property type="entry name" value="MGD_biosynthesis_adapter"/>
</dbReference>
<dbReference type="PANTHER" id="PTHR40072">
    <property type="entry name" value="MOLYBDOPTERIN-GUANINE DINUCLEOTIDE BIOSYNTHESIS ADAPTER PROTEIN-RELATED"/>
    <property type="match status" value="1"/>
</dbReference>
<dbReference type="SUPFAM" id="SSF52540">
    <property type="entry name" value="P-loop containing nucleoside triphosphate hydrolases"/>
    <property type="match status" value="1"/>
</dbReference>
<evidence type="ECO:0000256" key="2">
    <source>
        <dbReference type="ARBA" id="ARBA00023150"/>
    </source>
</evidence>
<feature type="binding site" evidence="3">
    <location>
        <position position="260"/>
    </location>
    <ligand>
        <name>Mg(2+)</name>
        <dbReference type="ChEBI" id="CHEBI:18420"/>
    </ligand>
</feature>
<dbReference type="InterPro" id="IPR013482">
    <property type="entry name" value="Molybde_CF_guanTrfase"/>
</dbReference>
<evidence type="ECO:0000256" key="3">
    <source>
        <dbReference type="HAMAP-Rule" id="MF_00316"/>
    </source>
</evidence>
<keyword evidence="3" id="KW-0479">Metal-binding</keyword>
<dbReference type="NCBIfam" id="TIGR00176">
    <property type="entry name" value="mobB"/>
    <property type="match status" value="1"/>
</dbReference>
<organism evidence="6 7">
    <name type="scientific">Faecalicatena acetigenes</name>
    <dbReference type="NCBI Taxonomy" id="2981790"/>
    <lineage>
        <taxon>Bacteria</taxon>
        <taxon>Bacillati</taxon>
        <taxon>Bacillota</taxon>
        <taxon>Clostridia</taxon>
        <taxon>Lachnospirales</taxon>
        <taxon>Lachnospiraceae</taxon>
        <taxon>Faecalicatena</taxon>
    </lineage>
</organism>
<feature type="domain" description="Molybdopterin-guanine dinucleotide biosynthesis protein B (MobB)" evidence="4">
    <location>
        <begin position="8"/>
        <end position="135"/>
    </location>
</feature>
<feature type="binding site" evidence="3">
    <location>
        <position position="231"/>
    </location>
    <ligand>
        <name>GTP</name>
        <dbReference type="ChEBI" id="CHEBI:37565"/>
    </ligand>
</feature>
<protein>
    <recommendedName>
        <fullName evidence="3">Probable molybdenum cofactor guanylyltransferase</fullName>
        <shortName evidence="3">MoCo guanylyltransferase</shortName>
        <ecNumber evidence="3">2.7.7.77</ecNumber>
    </recommendedName>
    <alternativeName>
        <fullName evidence="3">GTP:molybdopterin guanylyltransferase</fullName>
    </alternativeName>
    <alternativeName>
        <fullName evidence="3">Mo-MPT guanylyltransferase</fullName>
    </alternativeName>
    <alternativeName>
        <fullName evidence="3">Molybdopterin guanylyltransferase</fullName>
    </alternativeName>
    <alternativeName>
        <fullName evidence="3">Molybdopterin-guanine dinucleotide synthase</fullName>
        <shortName evidence="3">MGD synthase</shortName>
    </alternativeName>
</protein>
<comment type="cofactor">
    <cofactor evidence="3">
        <name>Mg(2+)</name>
        <dbReference type="ChEBI" id="CHEBI:18420"/>
    </cofactor>
</comment>
<dbReference type="Gene3D" id="3.90.550.10">
    <property type="entry name" value="Spore Coat Polysaccharide Biosynthesis Protein SpsA, Chain A"/>
    <property type="match status" value="1"/>
</dbReference>
<comment type="subcellular location">
    <subcellularLocation>
        <location evidence="3">Cytoplasm</location>
    </subcellularLocation>
</comment>
<name>A0ABT2TE20_9FIRM</name>
<dbReference type="InterPro" id="IPR004435">
    <property type="entry name" value="MobB_dom"/>
</dbReference>
<dbReference type="SUPFAM" id="SSF53448">
    <property type="entry name" value="Nucleotide-diphospho-sugar transferases"/>
    <property type="match status" value="1"/>
</dbReference>
<comment type="caution">
    <text evidence="6">The sequence shown here is derived from an EMBL/GenBank/DDBJ whole genome shotgun (WGS) entry which is preliminary data.</text>
</comment>
<keyword evidence="3" id="KW-0547">Nucleotide-binding</keyword>
<gene>
    <name evidence="6" type="primary">mobB</name>
    <name evidence="3" type="synonym">mobA</name>
    <name evidence="6" type="ORF">OCV51_09800</name>
</gene>
<evidence type="ECO:0000259" key="4">
    <source>
        <dbReference type="Pfam" id="PF03205"/>
    </source>
</evidence>
<keyword evidence="1 3" id="KW-0342">GTP-binding</keyword>
<dbReference type="CDD" id="cd03116">
    <property type="entry name" value="MobB"/>
    <property type="match status" value="1"/>
</dbReference>
<comment type="catalytic activity">
    <reaction evidence="3">
        <text>Mo-molybdopterin + GTP + H(+) = Mo-molybdopterin guanine dinucleotide + diphosphate</text>
        <dbReference type="Rhea" id="RHEA:34243"/>
        <dbReference type="ChEBI" id="CHEBI:15378"/>
        <dbReference type="ChEBI" id="CHEBI:33019"/>
        <dbReference type="ChEBI" id="CHEBI:37565"/>
        <dbReference type="ChEBI" id="CHEBI:71302"/>
        <dbReference type="ChEBI" id="CHEBI:71310"/>
        <dbReference type="EC" id="2.7.7.77"/>
    </reaction>
</comment>
<dbReference type="InterPro" id="IPR025877">
    <property type="entry name" value="MobA-like_NTP_Trfase"/>
</dbReference>
<dbReference type="EC" id="2.7.7.77" evidence="3"/>
<dbReference type="Pfam" id="PF03205">
    <property type="entry name" value="MobB"/>
    <property type="match status" value="1"/>
</dbReference>
<evidence type="ECO:0000313" key="6">
    <source>
        <dbReference type="EMBL" id="MCU6747939.1"/>
    </source>
</evidence>
<feature type="binding site" evidence="3">
    <location>
        <begin position="176"/>
        <end position="178"/>
    </location>
    <ligand>
        <name>GTP</name>
        <dbReference type="ChEBI" id="CHEBI:37565"/>
    </ligand>
</feature>
<feature type="binding site" evidence="3">
    <location>
        <position position="188"/>
    </location>
    <ligand>
        <name>GTP</name>
        <dbReference type="ChEBI" id="CHEBI:37565"/>
    </ligand>
</feature>
<sequence length="357" mass="40210">MKKQPFLFAISGVKNSGKTTLITKLIPLFKKYGLCTATIKHDGHEFEADVPGTDTYRHLQAGAYGTAVFSGSKYMIIKQQEAVSEEMLAFCFPEADIILLEGFKYSSYPKIELVRRENSEKTICREYQLMAVAADFQIKQDSDKAIPVLDLNDTEGIAEFILDYWFIKTKLSMTILAGGLSSRMGVDKADLKYKGKTFLQIQIEKGKQLGIEEILVSGYRGKECTECIVRDRYPQKGPLGGLDAAFRKSKREYSLIITVDVPLVTVEVLRTLITDFRKSRMLGDGQPIRVVKHGERLEPLLGIYEVSLADLIEMEIEGGKGRVFRVLEKAGYDVSESPVPEEIFENINDPESYEKLK</sequence>
<evidence type="ECO:0000259" key="5">
    <source>
        <dbReference type="Pfam" id="PF12804"/>
    </source>
</evidence>
<comment type="caution">
    <text evidence="3">Lacks conserved residue(s) required for the propagation of feature annotation.</text>
</comment>
<comment type="domain">
    <text evidence="3">The N-terminal domain determines nucleotide recognition and specific binding, while the C-terminal domain determines the specific binding to the target protein.</text>
</comment>
<keyword evidence="2 3" id="KW-0501">Molybdenum cofactor biosynthesis</keyword>
<dbReference type="CDD" id="cd02503">
    <property type="entry name" value="MobA"/>
    <property type="match status" value="1"/>
</dbReference>
<comment type="function">
    <text evidence="3">Transfers a GMP moiety from GTP to Mo-molybdopterin (Mo-MPT) cofactor (Moco or molybdenum cofactor) to form Mo-molybdopterin guanine dinucleotide (Mo-MGD) cofactor.</text>
</comment>
<feature type="domain" description="MobA-like NTP transferase" evidence="5">
    <location>
        <begin position="175"/>
        <end position="325"/>
    </location>
</feature>
<dbReference type="InterPro" id="IPR027417">
    <property type="entry name" value="P-loop_NTPase"/>
</dbReference>